<name>A0A915D3K5_9BILA</name>
<reference evidence="3" key="1">
    <citation type="submission" date="2022-11" db="UniProtKB">
        <authorList>
            <consortium name="WormBaseParasite"/>
        </authorList>
    </citation>
    <scope>IDENTIFICATION</scope>
</reference>
<organism evidence="2 3">
    <name type="scientific">Ditylenchus dipsaci</name>
    <dbReference type="NCBI Taxonomy" id="166011"/>
    <lineage>
        <taxon>Eukaryota</taxon>
        <taxon>Metazoa</taxon>
        <taxon>Ecdysozoa</taxon>
        <taxon>Nematoda</taxon>
        <taxon>Chromadorea</taxon>
        <taxon>Rhabditida</taxon>
        <taxon>Tylenchina</taxon>
        <taxon>Tylenchomorpha</taxon>
        <taxon>Sphaerularioidea</taxon>
        <taxon>Anguinidae</taxon>
        <taxon>Anguininae</taxon>
        <taxon>Ditylenchus</taxon>
    </lineage>
</organism>
<feature type="region of interest" description="Disordered" evidence="1">
    <location>
        <begin position="1"/>
        <end position="61"/>
    </location>
</feature>
<feature type="compositionally biased region" description="Basic and acidic residues" evidence="1">
    <location>
        <begin position="38"/>
        <end position="61"/>
    </location>
</feature>
<evidence type="ECO:0000313" key="2">
    <source>
        <dbReference type="Proteomes" id="UP000887574"/>
    </source>
</evidence>
<sequence length="133" mass="15728">MAPNHLQLPSQRSKSVSKDKYGNHVSRRSTSQIRTHRRQDDYVVKDSGKKGRKNETNLKKNAIDDRPAFNLDTKIDGYDDVDENGRYRRKYSEQPPRKKEIKHDDYSAAWVNSLRDSYNNKKWSFNKLIQPFN</sequence>
<accession>A0A915D3K5</accession>
<protein>
    <submittedName>
        <fullName evidence="3">Uncharacterized protein</fullName>
    </submittedName>
</protein>
<dbReference type="AlphaFoldDB" id="A0A915D3K5"/>
<evidence type="ECO:0000256" key="1">
    <source>
        <dbReference type="SAM" id="MobiDB-lite"/>
    </source>
</evidence>
<evidence type="ECO:0000313" key="3">
    <source>
        <dbReference type="WBParaSite" id="jg1548"/>
    </source>
</evidence>
<proteinExistence type="predicted"/>
<keyword evidence="2" id="KW-1185">Reference proteome</keyword>
<dbReference type="Proteomes" id="UP000887574">
    <property type="component" value="Unplaced"/>
</dbReference>
<dbReference type="WBParaSite" id="jg1548">
    <property type="protein sequence ID" value="jg1548"/>
    <property type="gene ID" value="jg1548"/>
</dbReference>